<feature type="compositionally biased region" description="Basic and acidic residues" evidence="1">
    <location>
        <begin position="9"/>
        <end position="24"/>
    </location>
</feature>
<organism evidence="2 3">
    <name type="scientific">Daldinia eschscholtzii</name>
    <dbReference type="NCBI Taxonomy" id="292717"/>
    <lineage>
        <taxon>Eukaryota</taxon>
        <taxon>Fungi</taxon>
        <taxon>Dikarya</taxon>
        <taxon>Ascomycota</taxon>
        <taxon>Pezizomycotina</taxon>
        <taxon>Sordariomycetes</taxon>
        <taxon>Xylariomycetidae</taxon>
        <taxon>Xylariales</taxon>
        <taxon>Hypoxylaceae</taxon>
        <taxon>Daldinia</taxon>
    </lineage>
</organism>
<feature type="compositionally biased region" description="Basic and acidic residues" evidence="1">
    <location>
        <begin position="155"/>
        <end position="164"/>
    </location>
</feature>
<evidence type="ECO:0000313" key="3">
    <source>
        <dbReference type="Proteomes" id="UP001369815"/>
    </source>
</evidence>
<dbReference type="AlphaFoldDB" id="A0AAX6MP18"/>
<feature type="region of interest" description="Disordered" evidence="1">
    <location>
        <begin position="150"/>
        <end position="230"/>
    </location>
</feature>
<keyword evidence="3" id="KW-1185">Reference proteome</keyword>
<sequence>MCLEACLGTDDRYRHQQQQQERRYNPPHPHSNQRREATRAAQNYGWPREPTTRATYNRGQAGNRDSYLEPELAATLTNLPGSEFRRVYDPERPRYPPQDQYYVQPSQTQHPHTKPPIYHIGLGYIRLKDIPGGIVELNHDNVGRFRSMHGSVHGVVREQPRRTENMTTHPRRRDRPRSVDSNGVSDLSSDEDGDSDGNGRVFGLRPPPAARRGHNLYSHTGHSYGRGGAF</sequence>
<gene>
    <name evidence="2" type="ORF">Daesc_004336</name>
</gene>
<feature type="region of interest" description="Disordered" evidence="1">
    <location>
        <begin position="86"/>
        <end position="115"/>
    </location>
</feature>
<evidence type="ECO:0000313" key="2">
    <source>
        <dbReference type="EMBL" id="KAK6954369.1"/>
    </source>
</evidence>
<proteinExistence type="predicted"/>
<protein>
    <submittedName>
        <fullName evidence="2">Uncharacterized protein</fullName>
    </submittedName>
</protein>
<feature type="region of interest" description="Disordered" evidence="1">
    <location>
        <begin position="7"/>
        <end position="63"/>
    </location>
</feature>
<accession>A0AAX6MP18</accession>
<reference evidence="2 3" key="1">
    <citation type="journal article" date="2024" name="Front Chem Biol">
        <title>Unveiling the potential of Daldinia eschscholtzii MFLUCC 19-0629 through bioactivity and bioinformatics studies for enhanced sustainable agriculture production.</title>
        <authorList>
            <person name="Brooks S."/>
            <person name="Weaver J.A."/>
            <person name="Klomchit A."/>
            <person name="Alharthi S.A."/>
            <person name="Onlamun T."/>
            <person name="Nurani R."/>
            <person name="Vong T.K."/>
            <person name="Alberti F."/>
            <person name="Greco C."/>
        </authorList>
    </citation>
    <scope>NUCLEOTIDE SEQUENCE [LARGE SCALE GENOMIC DNA]</scope>
    <source>
        <strain evidence="2">MFLUCC 19-0629</strain>
    </source>
</reference>
<evidence type="ECO:0000256" key="1">
    <source>
        <dbReference type="SAM" id="MobiDB-lite"/>
    </source>
</evidence>
<name>A0AAX6MP18_9PEZI</name>
<feature type="compositionally biased region" description="Polar residues" evidence="1">
    <location>
        <begin position="101"/>
        <end position="110"/>
    </location>
</feature>
<dbReference type="EMBL" id="JBANMG010000004">
    <property type="protein sequence ID" value="KAK6954369.1"/>
    <property type="molecule type" value="Genomic_DNA"/>
</dbReference>
<comment type="caution">
    <text evidence="2">The sequence shown here is derived from an EMBL/GenBank/DDBJ whole genome shotgun (WGS) entry which is preliminary data.</text>
</comment>
<dbReference type="Proteomes" id="UP001369815">
    <property type="component" value="Unassembled WGS sequence"/>
</dbReference>